<dbReference type="OrthoDB" id="4774993at2"/>
<dbReference type="STRING" id="443218.AS9A_4272"/>
<keyword evidence="1" id="KW-1133">Transmembrane helix</keyword>
<protein>
    <submittedName>
        <fullName evidence="2">Uncharacterized protein</fullName>
    </submittedName>
</protein>
<reference evidence="2 3" key="1">
    <citation type="journal article" date="2011" name="J. Bacteriol.">
        <title>Complete genome sequence of Amycolicicoccus subflavus DQS3-9A1T, an actinomycete isolated from crude oil-polluted soil.</title>
        <authorList>
            <person name="Cai M."/>
            <person name="Chen W.M."/>
            <person name="Nie Y."/>
            <person name="Chi C.Q."/>
            <person name="Wang Y.N."/>
            <person name="Tang Y.Q."/>
            <person name="Li G.Y."/>
            <person name="Wu X.L."/>
        </authorList>
    </citation>
    <scope>NUCLEOTIDE SEQUENCE [LARGE SCALE GENOMIC DNA]</scope>
    <source>
        <strain evidence="3">DSM 45089 / DQS3-9A1</strain>
    </source>
</reference>
<accession>F6EL42</accession>
<sequence length="102" mass="11179">MWDPGTAFLAVVVVAGAAVLAPPIARITGGFCAIIGLLGVIQDRTWAPTVAALGVLAWLIGHWSFAVRNDARYRSPLARALFDQTPLRWTLPQSWSARKRRR</sequence>
<evidence type="ECO:0000313" key="3">
    <source>
        <dbReference type="Proteomes" id="UP000009235"/>
    </source>
</evidence>
<dbReference type="KEGG" id="asd:AS9A_4272"/>
<organism evidence="2 3">
    <name type="scientific">Hoyosella subflava (strain DSM 45089 / JCM 17490 / NBRC 109087 / DQS3-9A1)</name>
    <name type="common">Amycolicicoccus subflavus</name>
    <dbReference type="NCBI Taxonomy" id="443218"/>
    <lineage>
        <taxon>Bacteria</taxon>
        <taxon>Bacillati</taxon>
        <taxon>Actinomycetota</taxon>
        <taxon>Actinomycetes</taxon>
        <taxon>Mycobacteriales</taxon>
        <taxon>Hoyosellaceae</taxon>
        <taxon>Hoyosella</taxon>
    </lineage>
</organism>
<dbReference type="HOGENOM" id="CLU_2271513_0_0_11"/>
<keyword evidence="1" id="KW-0472">Membrane</keyword>
<evidence type="ECO:0000313" key="2">
    <source>
        <dbReference type="EMBL" id="AEF42705.1"/>
    </source>
</evidence>
<keyword evidence="1" id="KW-0812">Transmembrane</keyword>
<feature type="transmembrane region" description="Helical" evidence="1">
    <location>
        <begin position="7"/>
        <end position="40"/>
    </location>
</feature>
<gene>
    <name evidence="2" type="ordered locus">AS9A_4272</name>
</gene>
<keyword evidence="3" id="KW-1185">Reference proteome</keyword>
<feature type="transmembrane region" description="Helical" evidence="1">
    <location>
        <begin position="46"/>
        <end position="65"/>
    </location>
</feature>
<name>F6EL42_HOYSD</name>
<dbReference type="Proteomes" id="UP000009235">
    <property type="component" value="Chromosome"/>
</dbReference>
<dbReference type="RefSeq" id="WP_013809054.1">
    <property type="nucleotide sequence ID" value="NC_015564.1"/>
</dbReference>
<dbReference type="AlphaFoldDB" id="F6EL42"/>
<evidence type="ECO:0000256" key="1">
    <source>
        <dbReference type="SAM" id="Phobius"/>
    </source>
</evidence>
<dbReference type="eggNOG" id="ENOG50323V1">
    <property type="taxonomic scope" value="Bacteria"/>
</dbReference>
<proteinExistence type="predicted"/>
<dbReference type="EMBL" id="CP002786">
    <property type="protein sequence ID" value="AEF42705.1"/>
    <property type="molecule type" value="Genomic_DNA"/>
</dbReference>